<sequence length="517" mass="55997">MKKKNIDELFREKFKDFGEVPDERVWNSISASLDRQKKSRKGVIPIWWKLGGVAALLALMFYIINPFGQGEADTPAVTDVENATQDAPKSPLQENPLTSSEVEETDDPTATTDDKGNESTPATSPLNSAVNDPALASEQNGQQNDAPEPATVIKGQDNESPLNQGVAQVDTKSPDEQTAQQIRNAELTDTEKDTELAAVAVVDQKEVQAKETDAEAIVPADSKEIARNQEVMPGKEAEQNQETEEAVALDDSKKKSIFDEIQQEDQEAIAESKESKWSVGPTVAPVYFDSFGEGSPIHSNFVANSKSGNINLSYGLSVTYELSKKLSVRSGIHKVDYGYDTNDVSFTSSLSASANTQINNIDYTRSSKNLVVESSASGQPSAEFALNSAEVAALDPSRDGIMVQQFGYLEVPLELNYALVDKKFGVNVIGGVSSLFLVDNSVSLEADGGSTQMGEANNINSLNFSTNIGFGLNYQVSPKMQVNVEPMFKYQLNTFSDSAGNFQPFTVGVYSGVNLKF</sequence>
<accession>A0A6L9E8I7</accession>
<feature type="region of interest" description="Disordered" evidence="1">
    <location>
        <begin position="80"/>
        <end position="190"/>
    </location>
</feature>
<protein>
    <submittedName>
        <fullName evidence="4">Outer membrane beta-barrel protein</fullName>
    </submittedName>
</protein>
<dbReference type="Proteomes" id="UP000475249">
    <property type="component" value="Unassembled WGS sequence"/>
</dbReference>
<feature type="compositionally biased region" description="Polar residues" evidence="1">
    <location>
        <begin position="118"/>
        <end position="130"/>
    </location>
</feature>
<name>A0A6L9E8I7_9FLAO</name>
<comment type="caution">
    <text evidence="4">The sequence shown here is derived from an EMBL/GenBank/DDBJ whole genome shotgun (WGS) entry which is preliminary data.</text>
</comment>
<keyword evidence="5" id="KW-1185">Reference proteome</keyword>
<feature type="domain" description="Outer membrane protein beta-barrel" evidence="3">
    <location>
        <begin position="300"/>
        <end position="476"/>
    </location>
</feature>
<dbReference type="Pfam" id="PF13568">
    <property type="entry name" value="OMP_b-brl_2"/>
    <property type="match status" value="1"/>
</dbReference>
<keyword evidence="2" id="KW-0472">Membrane</keyword>
<evidence type="ECO:0000256" key="2">
    <source>
        <dbReference type="SAM" id="Phobius"/>
    </source>
</evidence>
<evidence type="ECO:0000313" key="5">
    <source>
        <dbReference type="Proteomes" id="UP000475249"/>
    </source>
</evidence>
<proteinExistence type="predicted"/>
<dbReference type="AlphaFoldDB" id="A0A6L9E8I7"/>
<evidence type="ECO:0000259" key="3">
    <source>
        <dbReference type="Pfam" id="PF13568"/>
    </source>
</evidence>
<gene>
    <name evidence="4" type="ORF">GTQ38_02835</name>
</gene>
<dbReference type="RefSeq" id="WP_161433758.1">
    <property type="nucleotide sequence ID" value="NZ_WXYO01000001.1"/>
</dbReference>
<feature type="transmembrane region" description="Helical" evidence="2">
    <location>
        <begin position="46"/>
        <end position="64"/>
    </location>
</feature>
<dbReference type="EMBL" id="WXYO01000001">
    <property type="protein sequence ID" value="NAS10921.1"/>
    <property type="molecule type" value="Genomic_DNA"/>
</dbReference>
<keyword evidence="2" id="KW-0812">Transmembrane</keyword>
<dbReference type="InterPro" id="IPR025665">
    <property type="entry name" value="Beta-barrel_OMP_2"/>
</dbReference>
<feature type="compositionally biased region" description="Polar residues" evidence="1">
    <location>
        <begin position="81"/>
        <end position="100"/>
    </location>
</feature>
<organism evidence="4 5">
    <name type="scientific">Poritiphilus flavus</name>
    <dbReference type="NCBI Taxonomy" id="2697053"/>
    <lineage>
        <taxon>Bacteria</taxon>
        <taxon>Pseudomonadati</taxon>
        <taxon>Bacteroidota</taxon>
        <taxon>Flavobacteriia</taxon>
        <taxon>Flavobacteriales</taxon>
        <taxon>Flavobacteriaceae</taxon>
        <taxon>Poritiphilus</taxon>
    </lineage>
</organism>
<keyword evidence="2" id="KW-1133">Transmembrane helix</keyword>
<reference evidence="4 5" key="1">
    <citation type="submission" date="2020-01" db="EMBL/GenBank/DDBJ databases">
        <title>Bacteria diversity of Porities sp.</title>
        <authorList>
            <person name="Wang G."/>
        </authorList>
    </citation>
    <scope>NUCLEOTIDE SEQUENCE [LARGE SCALE GENOMIC DNA]</scope>
    <source>
        <strain evidence="4 5">R33</strain>
    </source>
</reference>
<evidence type="ECO:0000313" key="4">
    <source>
        <dbReference type="EMBL" id="NAS10921.1"/>
    </source>
</evidence>
<evidence type="ECO:0000256" key="1">
    <source>
        <dbReference type="SAM" id="MobiDB-lite"/>
    </source>
</evidence>